<dbReference type="Proteomes" id="UP000634136">
    <property type="component" value="Unassembled WGS sequence"/>
</dbReference>
<protein>
    <submittedName>
        <fullName evidence="2">BON1-associated protein 2</fullName>
    </submittedName>
</protein>
<dbReference type="GO" id="GO:0006952">
    <property type="term" value="P:defense response"/>
    <property type="evidence" value="ECO:0007669"/>
    <property type="project" value="InterPro"/>
</dbReference>
<dbReference type="InterPro" id="IPR035892">
    <property type="entry name" value="C2_domain_sf"/>
</dbReference>
<comment type="caution">
    <text evidence="2">The sequence shown here is derived from an EMBL/GenBank/DDBJ whole genome shotgun (WGS) entry which is preliminary data.</text>
</comment>
<keyword evidence="3" id="KW-1185">Reference proteome</keyword>
<accession>A0A834WNT8</accession>
<evidence type="ECO:0000313" key="2">
    <source>
        <dbReference type="EMBL" id="KAF7826116.1"/>
    </source>
</evidence>
<dbReference type="Gene3D" id="2.60.40.150">
    <property type="entry name" value="C2 domain"/>
    <property type="match status" value="1"/>
</dbReference>
<feature type="domain" description="C2" evidence="1">
    <location>
        <begin position="1"/>
        <end position="118"/>
    </location>
</feature>
<evidence type="ECO:0000313" key="3">
    <source>
        <dbReference type="Proteomes" id="UP000634136"/>
    </source>
</evidence>
<dbReference type="OrthoDB" id="1909968at2759"/>
<dbReference type="Pfam" id="PF00168">
    <property type="entry name" value="C2"/>
    <property type="match status" value="1"/>
</dbReference>
<name>A0A834WNT8_9FABA</name>
<dbReference type="CDD" id="cd04051">
    <property type="entry name" value="C2_SRC2_like"/>
    <property type="match status" value="1"/>
</dbReference>
<dbReference type="PROSITE" id="PS50004">
    <property type="entry name" value="C2"/>
    <property type="match status" value="1"/>
</dbReference>
<proteinExistence type="predicted"/>
<dbReference type="PANTHER" id="PTHR32246">
    <property type="entry name" value="INGRESSION PROTEIN FIC1"/>
    <property type="match status" value="1"/>
</dbReference>
<organism evidence="2 3">
    <name type="scientific">Senna tora</name>
    <dbReference type="NCBI Taxonomy" id="362788"/>
    <lineage>
        <taxon>Eukaryota</taxon>
        <taxon>Viridiplantae</taxon>
        <taxon>Streptophyta</taxon>
        <taxon>Embryophyta</taxon>
        <taxon>Tracheophyta</taxon>
        <taxon>Spermatophyta</taxon>
        <taxon>Magnoliopsida</taxon>
        <taxon>eudicotyledons</taxon>
        <taxon>Gunneridae</taxon>
        <taxon>Pentapetalae</taxon>
        <taxon>rosids</taxon>
        <taxon>fabids</taxon>
        <taxon>Fabales</taxon>
        <taxon>Fabaceae</taxon>
        <taxon>Caesalpinioideae</taxon>
        <taxon>Cassia clade</taxon>
        <taxon>Senna</taxon>
    </lineage>
</organism>
<reference evidence="2" key="1">
    <citation type="submission" date="2020-09" db="EMBL/GenBank/DDBJ databases">
        <title>Genome-Enabled Discovery of Anthraquinone Biosynthesis in Senna tora.</title>
        <authorList>
            <person name="Kang S.-H."/>
            <person name="Pandey R.P."/>
            <person name="Lee C.-M."/>
            <person name="Sim J.-S."/>
            <person name="Jeong J.-T."/>
            <person name="Choi B.-S."/>
            <person name="Jung M."/>
            <person name="Ginzburg D."/>
            <person name="Zhao K."/>
            <person name="Won S.Y."/>
            <person name="Oh T.-J."/>
            <person name="Yu Y."/>
            <person name="Kim N.-H."/>
            <person name="Lee O.R."/>
            <person name="Lee T.-H."/>
            <person name="Bashyal P."/>
            <person name="Kim T.-S."/>
            <person name="Lee W.-H."/>
            <person name="Kawkins C."/>
            <person name="Kim C.-K."/>
            <person name="Kim J.S."/>
            <person name="Ahn B.O."/>
            <person name="Rhee S.Y."/>
            <person name="Sohng J.K."/>
        </authorList>
    </citation>
    <scope>NUCLEOTIDE SEQUENCE</scope>
    <source>
        <tissue evidence="2">Leaf</tissue>
    </source>
</reference>
<dbReference type="AlphaFoldDB" id="A0A834WNT8"/>
<dbReference type="SMART" id="SM00239">
    <property type="entry name" value="C2"/>
    <property type="match status" value="1"/>
</dbReference>
<dbReference type="InterPro" id="IPR000008">
    <property type="entry name" value="C2_dom"/>
</dbReference>
<dbReference type="PANTHER" id="PTHR32246:SF69">
    <property type="entry name" value="CALCIUM-DEPENDENT LIPID-BINDING (CALB DOMAIN) FAMILY PROTEIN"/>
    <property type="match status" value="1"/>
</dbReference>
<dbReference type="EMBL" id="JAAIUW010000006">
    <property type="protein sequence ID" value="KAF7826116.1"/>
    <property type="molecule type" value="Genomic_DNA"/>
</dbReference>
<gene>
    <name evidence="2" type="ORF">G2W53_017280</name>
</gene>
<dbReference type="SUPFAM" id="SSF49562">
    <property type="entry name" value="C2 domain (Calcium/lipid-binding domain, CaLB)"/>
    <property type="match status" value="1"/>
</dbReference>
<sequence length="206" mass="22346">MSEPPSPTKMQQVLEINLISAQGLKPLSSARRKQQTYAVTWVDPSTKLRTRVDQIGGENPTWNDKFLFRVTPEFLASETSAVCVAIYSVGLLRDSLVGTVRFLISNILDSGDDSDGDSIRTPTFCAVQIRRPSGSFHGVMNIGAMVLEGSDFPALNGISAIGRDYPSPPNPNVSSGTRDVEILITIPKSMELTQTSNNDTTLNSIT</sequence>
<dbReference type="InterPro" id="IPR044750">
    <property type="entry name" value="C2_SRC2/BAP"/>
</dbReference>
<evidence type="ECO:0000259" key="1">
    <source>
        <dbReference type="PROSITE" id="PS50004"/>
    </source>
</evidence>